<evidence type="ECO:0000256" key="4">
    <source>
        <dbReference type="ARBA" id="ARBA00022827"/>
    </source>
</evidence>
<keyword evidence="6" id="KW-1015">Disulfide bond</keyword>
<sequence length="149" mass="17255">MSPATWGPAIWAFLHTIAAKIKEDKYSTVAPQLFSFIQKICSNLPCPDCAAHARSFLSKIIFSRVATKLDLIRLLFIFHNSVNRRLKKPVFTINNIDRYSKYSLVIAYNQFIAAFSTKGNMKLLADSFQRKLIIQELRRWFLANLHNFE</sequence>
<accession>A0A6C0B8Q9</accession>
<evidence type="ECO:0000256" key="5">
    <source>
        <dbReference type="ARBA" id="ARBA00023002"/>
    </source>
</evidence>
<feature type="domain" description="ERV/ALR sulfhydryl oxidase" evidence="7">
    <location>
        <begin position="1"/>
        <end position="102"/>
    </location>
</feature>
<dbReference type="GO" id="GO:0016971">
    <property type="term" value="F:flavin-dependent sulfhydryl oxidase activity"/>
    <property type="evidence" value="ECO:0007669"/>
    <property type="project" value="InterPro"/>
</dbReference>
<evidence type="ECO:0000259" key="7">
    <source>
        <dbReference type="PROSITE" id="PS51324"/>
    </source>
</evidence>
<dbReference type="EMBL" id="MN739102">
    <property type="protein sequence ID" value="QHS88625.1"/>
    <property type="molecule type" value="Genomic_DNA"/>
</dbReference>
<evidence type="ECO:0000256" key="1">
    <source>
        <dbReference type="ARBA" id="ARBA00001974"/>
    </source>
</evidence>
<proteinExistence type="predicted"/>
<evidence type="ECO:0000313" key="8">
    <source>
        <dbReference type="EMBL" id="QHS88625.1"/>
    </source>
</evidence>
<keyword evidence="3" id="KW-0285">Flavoprotein</keyword>
<name>A0A6C0B8Q9_9ZZZZ</name>
<dbReference type="PANTHER" id="PTHR12645:SF0">
    <property type="entry name" value="FAD-LINKED SULFHYDRYL OXIDASE ALR"/>
    <property type="match status" value="1"/>
</dbReference>
<dbReference type="EC" id="1.8.3.2" evidence="2"/>
<dbReference type="InterPro" id="IPR036774">
    <property type="entry name" value="ERV/ALR_sulphydryl_oxid_sf"/>
</dbReference>
<evidence type="ECO:0000256" key="3">
    <source>
        <dbReference type="ARBA" id="ARBA00022630"/>
    </source>
</evidence>
<dbReference type="Pfam" id="PF04777">
    <property type="entry name" value="Evr1_Alr"/>
    <property type="match status" value="1"/>
</dbReference>
<dbReference type="GO" id="GO:0050660">
    <property type="term" value="F:flavin adenine dinucleotide binding"/>
    <property type="evidence" value="ECO:0007669"/>
    <property type="project" value="TreeGrafter"/>
</dbReference>
<reference evidence="8" key="1">
    <citation type="journal article" date="2020" name="Nature">
        <title>Giant virus diversity and host interactions through global metagenomics.</title>
        <authorList>
            <person name="Schulz F."/>
            <person name="Roux S."/>
            <person name="Paez-Espino D."/>
            <person name="Jungbluth S."/>
            <person name="Walsh D.A."/>
            <person name="Denef V.J."/>
            <person name="McMahon K.D."/>
            <person name="Konstantinidis K.T."/>
            <person name="Eloe-Fadrosh E.A."/>
            <person name="Kyrpides N.C."/>
            <person name="Woyke T."/>
        </authorList>
    </citation>
    <scope>NUCLEOTIDE SEQUENCE</scope>
    <source>
        <strain evidence="8">GVMAG-M-3300010158-59</strain>
    </source>
</reference>
<dbReference type="AlphaFoldDB" id="A0A6C0B8Q9"/>
<dbReference type="GO" id="GO:0005739">
    <property type="term" value="C:mitochondrion"/>
    <property type="evidence" value="ECO:0007669"/>
    <property type="project" value="TreeGrafter"/>
</dbReference>
<dbReference type="SUPFAM" id="SSF69000">
    <property type="entry name" value="FAD-dependent thiol oxidase"/>
    <property type="match status" value="1"/>
</dbReference>
<dbReference type="PANTHER" id="PTHR12645">
    <property type="entry name" value="ALR/ERV"/>
    <property type="match status" value="1"/>
</dbReference>
<dbReference type="InterPro" id="IPR039799">
    <property type="entry name" value="ALR/ERV"/>
</dbReference>
<evidence type="ECO:0000256" key="2">
    <source>
        <dbReference type="ARBA" id="ARBA00012512"/>
    </source>
</evidence>
<keyword evidence="5" id="KW-0560">Oxidoreductase</keyword>
<protein>
    <recommendedName>
        <fullName evidence="2">thiol oxidase</fullName>
        <ecNumber evidence="2">1.8.3.2</ecNumber>
    </recommendedName>
</protein>
<keyword evidence="4" id="KW-0274">FAD</keyword>
<dbReference type="InterPro" id="IPR017905">
    <property type="entry name" value="ERV/ALR_sulphydryl_oxidase"/>
</dbReference>
<comment type="cofactor">
    <cofactor evidence="1">
        <name>FAD</name>
        <dbReference type="ChEBI" id="CHEBI:57692"/>
    </cofactor>
</comment>
<dbReference type="Gene3D" id="1.20.120.310">
    <property type="entry name" value="ERV/ALR sulfhydryl oxidase domain"/>
    <property type="match status" value="1"/>
</dbReference>
<dbReference type="PROSITE" id="PS51324">
    <property type="entry name" value="ERV_ALR"/>
    <property type="match status" value="1"/>
</dbReference>
<evidence type="ECO:0000256" key="6">
    <source>
        <dbReference type="ARBA" id="ARBA00023157"/>
    </source>
</evidence>
<organism evidence="8">
    <name type="scientific">viral metagenome</name>
    <dbReference type="NCBI Taxonomy" id="1070528"/>
    <lineage>
        <taxon>unclassified sequences</taxon>
        <taxon>metagenomes</taxon>
        <taxon>organismal metagenomes</taxon>
    </lineage>
</organism>